<name>A0ACB8UQ57_9EURO</name>
<organism evidence="1">
    <name type="scientific">Ophidiomyces ophidiicola</name>
    <dbReference type="NCBI Taxonomy" id="1387563"/>
    <lineage>
        <taxon>Eukaryota</taxon>
        <taxon>Fungi</taxon>
        <taxon>Dikarya</taxon>
        <taxon>Ascomycota</taxon>
        <taxon>Pezizomycotina</taxon>
        <taxon>Eurotiomycetes</taxon>
        <taxon>Eurotiomycetidae</taxon>
        <taxon>Onygenales</taxon>
        <taxon>Onygenaceae</taxon>
        <taxon>Ophidiomyces</taxon>
    </lineage>
</organism>
<proteinExistence type="predicted"/>
<dbReference type="EMBL" id="JALBCA010000106">
    <property type="protein sequence ID" value="KAI2382833.1"/>
    <property type="molecule type" value="Genomic_DNA"/>
</dbReference>
<protein>
    <submittedName>
        <fullName evidence="1">Uncharacterized protein</fullName>
    </submittedName>
</protein>
<evidence type="ECO:0000313" key="1">
    <source>
        <dbReference type="EMBL" id="KAI2382833.1"/>
    </source>
</evidence>
<gene>
    <name evidence="1" type="ORF">LOY88_005664</name>
</gene>
<comment type="caution">
    <text evidence="1">The sequence shown here is derived from an EMBL/GenBank/DDBJ whole genome shotgun (WGS) entry which is preliminary data.</text>
</comment>
<accession>A0ACB8UQ57</accession>
<reference evidence="1" key="1">
    <citation type="journal article" date="2022" name="bioRxiv">
        <title>Population genetic analysis of Ophidiomyces ophidiicola, the causative agent of snake fungal disease, indicates recent introductions to the USA.</title>
        <authorList>
            <person name="Ladner J.T."/>
            <person name="Palmer J.M."/>
            <person name="Ettinger C.L."/>
            <person name="Stajich J.E."/>
            <person name="Farrell T.M."/>
            <person name="Glorioso B.M."/>
            <person name="Lawson B."/>
            <person name="Price S.J."/>
            <person name="Stengle A.G."/>
            <person name="Grear D.A."/>
            <person name="Lorch J.M."/>
        </authorList>
    </citation>
    <scope>NUCLEOTIDE SEQUENCE</scope>
    <source>
        <strain evidence="1">NWHC 24266-5</strain>
    </source>
</reference>
<sequence length="202" mass="21746">MGICASCLGVSRPESHDSESAQLLDDEAYQSGYNYGTSNTQPQGPDPEDLKRERDALDTICQRASDSVIDIWAHHSQTLAPPPRSTATSATASSSRVPSNERSSTPMSASPSKTQNTMSPIQPVRERINRSISPIPGEIGGLKYVAWRDAGSIQITDISTMPKHWGEVVVTKKRGKKKRPGIIGSNGTSNPEDDVFGALVVK</sequence>